<comment type="caution">
    <text evidence="2">The sequence shown here is derived from an EMBL/GenBank/DDBJ whole genome shotgun (WGS) entry which is preliminary data.</text>
</comment>
<reference evidence="2 3" key="1">
    <citation type="journal article" date="2019" name="Mol. Ecol. Resour.">
        <title>Improving Illumina assemblies with Hi-C and long reads: an example with the North African dromedary.</title>
        <authorList>
            <person name="Elbers J.P."/>
            <person name="Rogers M.F."/>
            <person name="Perelman P.L."/>
            <person name="Proskuryakova A.A."/>
            <person name="Serdyukova N.A."/>
            <person name="Johnson W.E."/>
            <person name="Horin P."/>
            <person name="Corander J."/>
            <person name="Murphy D."/>
            <person name="Burger P.A."/>
        </authorList>
    </citation>
    <scope>NUCLEOTIDE SEQUENCE [LARGE SCALE GENOMIC DNA]</scope>
    <source>
        <strain evidence="2">Drom800</strain>
        <tissue evidence="2">Blood</tissue>
    </source>
</reference>
<feature type="region of interest" description="Disordered" evidence="1">
    <location>
        <begin position="1"/>
        <end position="64"/>
    </location>
</feature>
<evidence type="ECO:0000256" key="1">
    <source>
        <dbReference type="SAM" id="MobiDB-lite"/>
    </source>
</evidence>
<organism evidence="2 3">
    <name type="scientific">Camelus dromedarius</name>
    <name type="common">Dromedary</name>
    <name type="synonym">Arabian camel</name>
    <dbReference type="NCBI Taxonomy" id="9838"/>
    <lineage>
        <taxon>Eukaryota</taxon>
        <taxon>Metazoa</taxon>
        <taxon>Chordata</taxon>
        <taxon>Craniata</taxon>
        <taxon>Vertebrata</taxon>
        <taxon>Euteleostomi</taxon>
        <taxon>Mammalia</taxon>
        <taxon>Eutheria</taxon>
        <taxon>Laurasiatheria</taxon>
        <taxon>Artiodactyla</taxon>
        <taxon>Tylopoda</taxon>
        <taxon>Camelidae</taxon>
        <taxon>Camelus</taxon>
    </lineage>
</organism>
<feature type="compositionally biased region" description="Basic residues" evidence="1">
    <location>
        <begin position="14"/>
        <end position="23"/>
    </location>
</feature>
<dbReference type="AlphaFoldDB" id="A0A5N4DXT9"/>
<dbReference type="Proteomes" id="UP000299084">
    <property type="component" value="Unassembled WGS sequence"/>
</dbReference>
<name>A0A5N4DXT9_CAMDR</name>
<evidence type="ECO:0000313" key="2">
    <source>
        <dbReference type="EMBL" id="KAB1275877.1"/>
    </source>
</evidence>
<accession>A0A5N4DXT9</accession>
<keyword evidence="3" id="KW-1185">Reference proteome</keyword>
<proteinExistence type="predicted"/>
<dbReference type="EMBL" id="JWIN03000007">
    <property type="protein sequence ID" value="KAB1275877.1"/>
    <property type="molecule type" value="Genomic_DNA"/>
</dbReference>
<gene>
    <name evidence="2" type="ORF">Cadr_000008319</name>
</gene>
<protein>
    <submittedName>
        <fullName evidence="2">Uncharacterized protein</fullName>
    </submittedName>
</protein>
<evidence type="ECO:0000313" key="3">
    <source>
        <dbReference type="Proteomes" id="UP000299084"/>
    </source>
</evidence>
<sequence>MDTQRAPRTGTHQAHTRPVHRHQLPLQAAEAATPGSHPQVWPGRPSHLASWPQMAPPREAQPPATDKVLERAREANPTLRKMGEIEEGLGLRHHFCFPQTPRVSVSVSLPHAGDTLRTSAYLCVVGPAWISLSELPWLPWLPWIKVRCKWGYPTCPLRRLMSLPGSGRWEGTPSGPWAWPGFPRPRTRRLRHLTAPSLKAGNPPALPESLLLTCIDVIASLGFPWKHWRAQNKTVCNPAANCARQRAHNGPHPPLRLARADTRTHPLTMHNTPGSVYLGQALPAFGLFQGPNGVCVAKSPGQKDRSRTNSLLQPYDPARPAGGAPSLHTPIPTHLYRPEQEGLLSQEAGAPLRFFVWLRRDPTCGRNPAGIQPVAKPHFGAPVPFGIGRELTSDGSTEGQGCCHGLQNRLCWGAIDFFERHLAPALGRSVSSRKEIFRGSFVSSLSSCDWALDSRCEGGARGIGTLSARAEPAGQNRLGGLPCALKCKWGSKEDLLKRLRLPLPPRGFREVSASFQPGLLSGWGGGAGGGCLGFRGTTLSRSEEGGMPVRQHPNRRYPLLAFVDHKGYTQAPTH</sequence>